<comment type="similarity">
    <text evidence="4">Belongs to the SIMIBI class G3E GTPase family. ZNG1 subfamily.</text>
</comment>
<comment type="catalytic activity">
    <reaction evidence="6">
        <text>GTP + H2O = GDP + phosphate + H(+)</text>
        <dbReference type="Rhea" id="RHEA:19669"/>
        <dbReference type="ChEBI" id="CHEBI:15377"/>
        <dbReference type="ChEBI" id="CHEBI:15378"/>
        <dbReference type="ChEBI" id="CHEBI:37565"/>
        <dbReference type="ChEBI" id="CHEBI:43474"/>
        <dbReference type="ChEBI" id="CHEBI:58189"/>
    </reaction>
    <physiologicalReaction direction="left-to-right" evidence="6">
        <dbReference type="Rhea" id="RHEA:19670"/>
    </physiologicalReaction>
</comment>
<dbReference type="SUPFAM" id="SSF52540">
    <property type="entry name" value="P-loop containing nucleoside triphosphate hydrolases"/>
    <property type="match status" value="1"/>
</dbReference>
<evidence type="ECO:0000256" key="5">
    <source>
        <dbReference type="ARBA" id="ARBA00045658"/>
    </source>
</evidence>
<dbReference type="Gene3D" id="3.40.50.300">
    <property type="entry name" value="P-loop containing nucleotide triphosphate hydrolases"/>
    <property type="match status" value="1"/>
</dbReference>
<evidence type="ECO:0000256" key="7">
    <source>
        <dbReference type="SAM" id="MobiDB-lite"/>
    </source>
</evidence>
<dbReference type="EMBL" id="CP042382">
    <property type="protein sequence ID" value="QEA37624.1"/>
    <property type="molecule type" value="Genomic_DNA"/>
</dbReference>
<dbReference type="GO" id="GO:0005737">
    <property type="term" value="C:cytoplasm"/>
    <property type="evidence" value="ECO:0007669"/>
    <property type="project" value="TreeGrafter"/>
</dbReference>
<dbReference type="InterPro" id="IPR027417">
    <property type="entry name" value="P-loop_NTPase"/>
</dbReference>
<keyword evidence="2" id="KW-0378">Hydrolase</keyword>
<evidence type="ECO:0000259" key="8">
    <source>
        <dbReference type="SMART" id="SM00833"/>
    </source>
</evidence>
<accession>A0A5B8SN82</accession>
<gene>
    <name evidence="9" type="ORF">FGL86_00100</name>
</gene>
<dbReference type="SMART" id="SM00833">
    <property type="entry name" value="CobW_C"/>
    <property type="match status" value="1"/>
</dbReference>
<dbReference type="Pfam" id="PF02492">
    <property type="entry name" value="cobW"/>
    <property type="match status" value="1"/>
</dbReference>
<reference evidence="9 10" key="1">
    <citation type="submission" date="2019-06" db="EMBL/GenBank/DDBJ databases">
        <title>Genome analyses of bacteria isolated from kimchi.</title>
        <authorList>
            <person name="Lee S."/>
            <person name="Ahn S."/>
            <person name="Roh S."/>
        </authorList>
    </citation>
    <scope>NUCLEOTIDE SEQUENCE [LARGE SCALE GENOMIC DNA]</scope>
    <source>
        <strain evidence="9 10">CBA4606</strain>
    </source>
</reference>
<dbReference type="InterPro" id="IPR011629">
    <property type="entry name" value="CobW-like_C"/>
</dbReference>
<keyword evidence="10" id="KW-1185">Reference proteome</keyword>
<evidence type="ECO:0000313" key="10">
    <source>
        <dbReference type="Proteomes" id="UP000321272"/>
    </source>
</evidence>
<dbReference type="AlphaFoldDB" id="A0A5B8SN82"/>
<evidence type="ECO:0000256" key="3">
    <source>
        <dbReference type="ARBA" id="ARBA00023186"/>
    </source>
</evidence>
<evidence type="ECO:0000256" key="1">
    <source>
        <dbReference type="ARBA" id="ARBA00022741"/>
    </source>
</evidence>
<dbReference type="PANTHER" id="PTHR13748">
    <property type="entry name" value="COBW-RELATED"/>
    <property type="match status" value="1"/>
</dbReference>
<dbReference type="Gene3D" id="3.30.1220.10">
    <property type="entry name" value="CobW-like, C-terminal domain"/>
    <property type="match status" value="1"/>
</dbReference>
<evidence type="ECO:0000256" key="6">
    <source>
        <dbReference type="ARBA" id="ARBA00049117"/>
    </source>
</evidence>
<name>A0A5B8SN82_9GAMM</name>
<dbReference type="RefSeq" id="WP_147182693.1">
    <property type="nucleotide sequence ID" value="NZ_CP042382.1"/>
</dbReference>
<dbReference type="CDD" id="cd03112">
    <property type="entry name" value="CobW-like"/>
    <property type="match status" value="1"/>
</dbReference>
<sequence>MTTEYAPIPVTVIGGFLGAGKTTYLNRLIQGGLPPDVLIIVNDFGDINIDAALIDYQDDNVMQLSNGCICCTLGGTLAEQLAQALRIRAAPGAILIEASGVADPARIADIARLSRRLRLAEVVCLIDGSQARRHATDPLVGDAWRAQVLAADTLQVNRLAPGDKRELEQWLSDFNPRARIECETEEAPADTPVQPSLSPRPSSPASNRTASHGHWHTFSLSGRGSIDKARLAALIEAYRDVLFRAKGFMLAESTDDIELLQFSGDRLHWQPALRAPGETRLVFIGIAGERFSAFEQAVKTLLENPSSSASSE</sequence>
<dbReference type="InterPro" id="IPR003495">
    <property type="entry name" value="CobW/HypB/UreG_nucleotide-bd"/>
</dbReference>
<evidence type="ECO:0000313" key="9">
    <source>
        <dbReference type="EMBL" id="QEA37624.1"/>
    </source>
</evidence>
<feature type="region of interest" description="Disordered" evidence="7">
    <location>
        <begin position="185"/>
        <end position="214"/>
    </location>
</feature>
<comment type="function">
    <text evidence="5">Zinc chaperone that directly transfers zinc cofactor to target proteins, thereby activating them. Zinc is transferred from the CXCC motif in the GTPase domain to the zinc binding site in target proteins in a process requiring GTP hydrolysis.</text>
</comment>
<dbReference type="SUPFAM" id="SSF90002">
    <property type="entry name" value="Hypothetical protein YjiA, C-terminal domain"/>
    <property type="match status" value="1"/>
</dbReference>
<dbReference type="InterPro" id="IPR036627">
    <property type="entry name" value="CobW-likC_sf"/>
</dbReference>
<dbReference type="OrthoDB" id="9808822at2"/>
<dbReference type="Pfam" id="PF07683">
    <property type="entry name" value="CobW_C"/>
    <property type="match status" value="1"/>
</dbReference>
<feature type="domain" description="CobW C-terminal" evidence="8">
    <location>
        <begin position="215"/>
        <end position="302"/>
    </location>
</feature>
<dbReference type="InterPro" id="IPR051316">
    <property type="entry name" value="Zinc-reg_GTPase_activator"/>
</dbReference>
<protein>
    <submittedName>
        <fullName evidence="9">GTP-binding protein</fullName>
    </submittedName>
</protein>
<keyword evidence="1" id="KW-0547">Nucleotide-binding</keyword>
<dbReference type="Proteomes" id="UP000321272">
    <property type="component" value="Chromosome"/>
</dbReference>
<keyword evidence="3" id="KW-0143">Chaperone</keyword>
<organism evidence="9 10">
    <name type="scientific">Pistricoccus aurantiacus</name>
    <dbReference type="NCBI Taxonomy" id="1883414"/>
    <lineage>
        <taxon>Bacteria</taxon>
        <taxon>Pseudomonadati</taxon>
        <taxon>Pseudomonadota</taxon>
        <taxon>Gammaproteobacteria</taxon>
        <taxon>Oceanospirillales</taxon>
        <taxon>Halomonadaceae</taxon>
        <taxon>Pistricoccus</taxon>
    </lineage>
</organism>
<dbReference type="KEGG" id="paur:FGL86_00100"/>
<proteinExistence type="inferred from homology"/>
<dbReference type="PANTHER" id="PTHR13748:SF62">
    <property type="entry name" value="COBW DOMAIN-CONTAINING PROTEIN"/>
    <property type="match status" value="1"/>
</dbReference>
<dbReference type="GO" id="GO:0016787">
    <property type="term" value="F:hydrolase activity"/>
    <property type="evidence" value="ECO:0007669"/>
    <property type="project" value="UniProtKB-KW"/>
</dbReference>
<dbReference type="GO" id="GO:0000166">
    <property type="term" value="F:nucleotide binding"/>
    <property type="evidence" value="ECO:0007669"/>
    <property type="project" value="UniProtKB-KW"/>
</dbReference>
<feature type="compositionally biased region" description="Low complexity" evidence="7">
    <location>
        <begin position="192"/>
        <end position="206"/>
    </location>
</feature>
<evidence type="ECO:0000256" key="4">
    <source>
        <dbReference type="ARBA" id="ARBA00034320"/>
    </source>
</evidence>
<evidence type="ECO:0000256" key="2">
    <source>
        <dbReference type="ARBA" id="ARBA00022801"/>
    </source>
</evidence>